<dbReference type="Pfam" id="PF09911">
    <property type="entry name" value="DUF2140"/>
    <property type="match status" value="1"/>
</dbReference>
<dbReference type="AlphaFoldDB" id="A0A5J5HPD5"/>
<evidence type="ECO:0000313" key="3">
    <source>
        <dbReference type="Proteomes" id="UP000326671"/>
    </source>
</evidence>
<evidence type="ECO:0000313" key="2">
    <source>
        <dbReference type="EMBL" id="KAA9021698.1"/>
    </source>
</evidence>
<keyword evidence="1" id="KW-0812">Transmembrane</keyword>
<dbReference type="EMBL" id="VYKL01000026">
    <property type="protein sequence ID" value="KAA9021698.1"/>
    <property type="molecule type" value="Genomic_DNA"/>
</dbReference>
<feature type="transmembrane region" description="Helical" evidence="1">
    <location>
        <begin position="9"/>
        <end position="32"/>
    </location>
</feature>
<name>A0A5J5HPD5_9BACI</name>
<dbReference type="InterPro" id="IPR018672">
    <property type="entry name" value="DUF2140"/>
</dbReference>
<gene>
    <name evidence="2" type="ORF">F4V44_17090</name>
</gene>
<proteinExistence type="predicted"/>
<reference evidence="2 3" key="1">
    <citation type="submission" date="2019-09" db="EMBL/GenBank/DDBJ databases">
        <title>Whole genome sequences of isolates from the Mars Exploration Rovers.</title>
        <authorList>
            <person name="Seuylemezian A."/>
            <person name="Vaishampayan P."/>
        </authorList>
    </citation>
    <scope>NUCLEOTIDE SEQUENCE [LARGE SCALE GENOMIC DNA]</scope>
    <source>
        <strain evidence="2 3">MER_TA_151</strain>
    </source>
</reference>
<protein>
    <submittedName>
        <fullName evidence="2">DUF2140 family protein</fullName>
    </submittedName>
</protein>
<comment type="caution">
    <text evidence="2">The sequence shown here is derived from an EMBL/GenBank/DDBJ whole genome shotgun (WGS) entry which is preliminary data.</text>
</comment>
<dbReference type="OrthoDB" id="2412610at2"/>
<keyword evidence="1" id="KW-1133">Transmembrane helix</keyword>
<dbReference type="RefSeq" id="WP_150441225.1">
    <property type="nucleotide sequence ID" value="NZ_VYKL01000026.1"/>
</dbReference>
<keyword evidence="1" id="KW-0472">Membrane</keyword>
<sequence length="194" mass="22651">MKGVHWKRLFYLLLIINGAVLITFFIFLTLLFKSPGEEVNISTQTKDENDVYFQVKTNKHDLNKIINRYLEEELSGKIDYKIVLTDEVELYGILPVFNSEVEMKLTFEPHALENGDIELEQKTMSIGKLSLPVPYVLKFIQNSYEFPNWVIIQPDKEKIYMSLQNMELKSNLDVRVDEFHLKNDDISFSLGVPI</sequence>
<evidence type="ECO:0000256" key="1">
    <source>
        <dbReference type="SAM" id="Phobius"/>
    </source>
</evidence>
<accession>A0A5J5HPD5</accession>
<keyword evidence="3" id="KW-1185">Reference proteome</keyword>
<organism evidence="2 3">
    <name type="scientific">Niallia endozanthoxylica</name>
    <dbReference type="NCBI Taxonomy" id="2036016"/>
    <lineage>
        <taxon>Bacteria</taxon>
        <taxon>Bacillati</taxon>
        <taxon>Bacillota</taxon>
        <taxon>Bacilli</taxon>
        <taxon>Bacillales</taxon>
        <taxon>Bacillaceae</taxon>
        <taxon>Niallia</taxon>
    </lineage>
</organism>
<dbReference type="Proteomes" id="UP000326671">
    <property type="component" value="Unassembled WGS sequence"/>
</dbReference>